<reference evidence="14 15" key="1">
    <citation type="journal article" date="2023" name="Genes (Basel)">
        <title>Chromosome-Level Genome Assembly and Circadian Gene Repertoire of the Patagonia Blennie Eleginops maclovinus-The Closest Ancestral Proxy of Antarctic Cryonotothenioids.</title>
        <authorList>
            <person name="Cheng C.C."/>
            <person name="Rivera-Colon A.G."/>
            <person name="Minhas B.F."/>
            <person name="Wilson L."/>
            <person name="Rayamajhi N."/>
            <person name="Vargas-Chacoff L."/>
            <person name="Catchen J.M."/>
        </authorList>
    </citation>
    <scope>NUCLEOTIDE SEQUENCE [LARGE SCALE GENOMIC DNA]</scope>
    <source>
        <strain evidence="14">JMC-PN-2008</strain>
    </source>
</reference>
<evidence type="ECO:0000256" key="12">
    <source>
        <dbReference type="PROSITE-ProRule" id="PRU00221"/>
    </source>
</evidence>
<dbReference type="EMBL" id="JAUZQC010000008">
    <property type="protein sequence ID" value="KAK5866999.1"/>
    <property type="molecule type" value="Genomic_DNA"/>
</dbReference>
<evidence type="ECO:0000313" key="15">
    <source>
        <dbReference type="Proteomes" id="UP001346869"/>
    </source>
</evidence>
<evidence type="ECO:0000256" key="6">
    <source>
        <dbReference type="ARBA" id="ARBA00023069"/>
    </source>
</evidence>
<sequence length="775" mass="85922">METKKKSNLLPNASSRAMPKSVSGLHPVSQGSRHMLSFTGSHSRRSSIMAGGSNRKHRTLDKSTEQAPKRVKVLDDDGTDVTPQPMNGAEQADVKSKPDKIVLDEIFSSSGSNQFKSTSSFSVHALSSTWSSTLPSSQSTLASLTRETEDCYSKRDIPINLPATSDVPRKGEHVKHTVTEEMLDEEVYIYLSESETISLLEIPSTFMSEDAEDAEAIKEKNTQYAELCRNRMGNDKYVERSMQTSNGTAKKKRIQTEKIVMVDEGTMASNWDIYDSFCVRNETQKSENADKTETAGNTIKGQEKRSERSSSSTVCTGSTISSALELEMPENSSNTEADLQLILLSESFQNSLLVMERSVVTNIFQPKLAAYKKLPILQDPDRTVKPGIEEQSKEDEASSSSPTLERLWAFSCELTRGNNITCMAWHKDNLDILAVGYGDCDLETKKPGLICCWSLKNPTWPERVFHCKSCVTSLDFSANNPAQLAVGMLDGTLAIYSVQRWNTTFITDSSACDKKHLHPVWQVSWTKQEMALSGEDRVEALVAVSADGRVTKWLLSSSGLDCIDLMKLKKSQTLKKKPVENKKKSEPIVSAMTPGLCVDFHPKDSSIYLAGTSECLIHKCSVSNSQNVLGTYKRHFCPVNHVEWSPFSPDVFLSCSSDWSIQLWKQDCSNPVMSFKSTQRTVYTVRWSPNSSTVFAAINGQQVEIWDLNINIMLPSVVHHAAAGVTSLLFASGTDCVLVGDIDGEVTVYQLKNLSMGKDKQVESLDDIIRFVVSR</sequence>
<feature type="region of interest" description="Disordered" evidence="13">
    <location>
        <begin position="1"/>
        <end position="96"/>
    </location>
</feature>
<reference evidence="14 15" key="2">
    <citation type="journal article" date="2023" name="Mol. Biol. Evol.">
        <title>Genomics of Secondarily Temperate Adaptation in the Only Non-Antarctic Icefish.</title>
        <authorList>
            <person name="Rivera-Colon A.G."/>
            <person name="Rayamajhi N."/>
            <person name="Minhas B.F."/>
            <person name="Madrigal G."/>
            <person name="Bilyk K.T."/>
            <person name="Yoon V."/>
            <person name="Hune M."/>
            <person name="Gregory S."/>
            <person name="Cheng C.H.C."/>
            <person name="Catchen J.M."/>
        </authorList>
    </citation>
    <scope>NUCLEOTIDE SEQUENCE [LARGE SCALE GENOMIC DNA]</scope>
    <source>
        <strain evidence="14">JMC-PN-2008</strain>
    </source>
</reference>
<dbReference type="InterPro" id="IPR015943">
    <property type="entry name" value="WD40/YVTN_repeat-like_dom_sf"/>
</dbReference>
<evidence type="ECO:0000256" key="13">
    <source>
        <dbReference type="SAM" id="MobiDB-lite"/>
    </source>
</evidence>
<protein>
    <recommendedName>
        <fullName evidence="10">Dynein axonemal intermediate chain 4</fullName>
    </recommendedName>
    <alternativeName>
        <fullName evidence="11">WD repeat-containing protein 78</fullName>
    </alternativeName>
</protein>
<evidence type="ECO:0000256" key="7">
    <source>
        <dbReference type="ARBA" id="ARBA00023212"/>
    </source>
</evidence>
<keyword evidence="5" id="KW-0282">Flagellum</keyword>
<proteinExistence type="predicted"/>
<dbReference type="AlphaFoldDB" id="A0AAN8ASH9"/>
<evidence type="ECO:0000256" key="5">
    <source>
        <dbReference type="ARBA" id="ARBA00022846"/>
    </source>
</evidence>
<dbReference type="PROSITE" id="PS50082">
    <property type="entry name" value="WD_REPEATS_2"/>
    <property type="match status" value="1"/>
</dbReference>
<feature type="compositionally biased region" description="Basic and acidic residues" evidence="13">
    <location>
        <begin position="284"/>
        <end position="293"/>
    </location>
</feature>
<organism evidence="14 15">
    <name type="scientific">Eleginops maclovinus</name>
    <name type="common">Patagonian blennie</name>
    <name type="synonym">Eleginus maclovinus</name>
    <dbReference type="NCBI Taxonomy" id="56733"/>
    <lineage>
        <taxon>Eukaryota</taxon>
        <taxon>Metazoa</taxon>
        <taxon>Chordata</taxon>
        <taxon>Craniata</taxon>
        <taxon>Vertebrata</taxon>
        <taxon>Euteleostomi</taxon>
        <taxon>Actinopterygii</taxon>
        <taxon>Neopterygii</taxon>
        <taxon>Teleostei</taxon>
        <taxon>Neoteleostei</taxon>
        <taxon>Acanthomorphata</taxon>
        <taxon>Eupercaria</taxon>
        <taxon>Perciformes</taxon>
        <taxon>Notothenioidei</taxon>
        <taxon>Eleginopidae</taxon>
        <taxon>Eleginops</taxon>
    </lineage>
</organism>
<feature type="region of interest" description="Disordered" evidence="13">
    <location>
        <begin position="381"/>
        <end position="400"/>
    </location>
</feature>
<evidence type="ECO:0000313" key="14">
    <source>
        <dbReference type="EMBL" id="KAK5866999.1"/>
    </source>
</evidence>
<feature type="compositionally biased region" description="Basic and acidic residues" evidence="13">
    <location>
        <begin position="60"/>
        <end position="75"/>
    </location>
</feature>
<evidence type="ECO:0000256" key="3">
    <source>
        <dbReference type="ARBA" id="ARBA00022574"/>
    </source>
</evidence>
<feature type="compositionally biased region" description="Basic and acidic residues" evidence="13">
    <location>
        <begin position="381"/>
        <end position="396"/>
    </location>
</feature>
<evidence type="ECO:0000256" key="4">
    <source>
        <dbReference type="ARBA" id="ARBA00022737"/>
    </source>
</evidence>
<dbReference type="PANTHER" id="PTHR12442">
    <property type="entry name" value="DYNEIN INTERMEDIATE CHAIN"/>
    <property type="match status" value="1"/>
</dbReference>
<evidence type="ECO:0000256" key="11">
    <source>
        <dbReference type="ARBA" id="ARBA00041557"/>
    </source>
</evidence>
<keyword evidence="3 12" id="KW-0853">WD repeat</keyword>
<dbReference type="GO" id="GO:0045503">
    <property type="term" value="F:dynein light chain binding"/>
    <property type="evidence" value="ECO:0007669"/>
    <property type="project" value="TreeGrafter"/>
</dbReference>
<evidence type="ECO:0000256" key="10">
    <source>
        <dbReference type="ARBA" id="ARBA00040002"/>
    </source>
</evidence>
<keyword evidence="15" id="KW-1185">Reference proteome</keyword>
<accession>A0AAN8ASH9</accession>
<dbReference type="SMART" id="SM00320">
    <property type="entry name" value="WD40"/>
    <property type="match status" value="5"/>
</dbReference>
<keyword evidence="8" id="KW-0966">Cell projection</keyword>
<evidence type="ECO:0000256" key="8">
    <source>
        <dbReference type="ARBA" id="ARBA00023273"/>
    </source>
</evidence>
<keyword evidence="2" id="KW-0963">Cytoplasm</keyword>
<dbReference type="Gene3D" id="2.130.10.10">
    <property type="entry name" value="YVTN repeat-like/Quinoprotein amine dehydrogenase"/>
    <property type="match status" value="2"/>
</dbReference>
<name>A0AAN8ASH9_ELEMC</name>
<dbReference type="Pfam" id="PF00400">
    <property type="entry name" value="WD40"/>
    <property type="match status" value="1"/>
</dbReference>
<feature type="repeat" description="WD" evidence="12">
    <location>
        <begin position="675"/>
        <end position="709"/>
    </location>
</feature>
<dbReference type="InterPro" id="IPR050687">
    <property type="entry name" value="Dynein_IC"/>
</dbReference>
<dbReference type="FunFam" id="2.130.10.10:FF:001248">
    <property type="entry name" value="WD repeat domain 78"/>
    <property type="match status" value="1"/>
</dbReference>
<dbReference type="InterPro" id="IPR001680">
    <property type="entry name" value="WD40_rpt"/>
</dbReference>
<feature type="region of interest" description="Disordered" evidence="13">
    <location>
        <begin position="284"/>
        <end position="316"/>
    </location>
</feature>
<dbReference type="PANTHER" id="PTHR12442:SF12">
    <property type="entry name" value="DYNEIN AXONEMAL INTERMEDIATE CHAIN 4"/>
    <property type="match status" value="1"/>
</dbReference>
<dbReference type="Proteomes" id="UP001346869">
    <property type="component" value="Unassembled WGS sequence"/>
</dbReference>
<dbReference type="SUPFAM" id="SSF50978">
    <property type="entry name" value="WD40 repeat-like"/>
    <property type="match status" value="1"/>
</dbReference>
<keyword evidence="6" id="KW-0969">Cilium</keyword>
<dbReference type="GO" id="GO:0120293">
    <property type="term" value="C:dynein axonemal particle"/>
    <property type="evidence" value="ECO:0007669"/>
    <property type="project" value="UniProtKB-SubCell"/>
</dbReference>
<dbReference type="GO" id="GO:0003341">
    <property type="term" value="P:cilium movement"/>
    <property type="evidence" value="ECO:0007669"/>
    <property type="project" value="TreeGrafter"/>
</dbReference>
<dbReference type="GO" id="GO:0005858">
    <property type="term" value="C:axonemal dynein complex"/>
    <property type="evidence" value="ECO:0007669"/>
    <property type="project" value="TreeGrafter"/>
</dbReference>
<evidence type="ECO:0000256" key="1">
    <source>
        <dbReference type="ARBA" id="ARBA00004611"/>
    </source>
</evidence>
<keyword evidence="4" id="KW-0677">Repeat</keyword>
<evidence type="ECO:0000256" key="2">
    <source>
        <dbReference type="ARBA" id="ARBA00022490"/>
    </source>
</evidence>
<comment type="caution">
    <text evidence="14">The sequence shown here is derived from an EMBL/GenBank/DDBJ whole genome shotgun (WGS) entry which is preliminary data.</text>
</comment>
<comment type="subcellular location">
    <subcellularLocation>
        <location evidence="1">Cytoplasm</location>
        <location evidence="1">Cytoskeleton</location>
        <location evidence="1">Flagellum axoneme</location>
    </subcellularLocation>
    <subcellularLocation>
        <location evidence="9">Dynein axonemal particle</location>
    </subcellularLocation>
</comment>
<gene>
    <name evidence="14" type="ORF">PBY51_011524</name>
</gene>
<evidence type="ECO:0000256" key="9">
    <source>
        <dbReference type="ARBA" id="ARBA00024190"/>
    </source>
</evidence>
<keyword evidence="7" id="KW-0206">Cytoskeleton</keyword>
<dbReference type="GO" id="GO:0045504">
    <property type="term" value="F:dynein heavy chain binding"/>
    <property type="evidence" value="ECO:0007669"/>
    <property type="project" value="TreeGrafter"/>
</dbReference>
<dbReference type="InterPro" id="IPR036322">
    <property type="entry name" value="WD40_repeat_dom_sf"/>
</dbReference>